<dbReference type="GO" id="GO:0017075">
    <property type="term" value="F:syntaxin-1 binding"/>
    <property type="evidence" value="ECO:0007669"/>
    <property type="project" value="UniProtKB-ARBA"/>
</dbReference>
<dbReference type="Gene3D" id="3.90.830.10">
    <property type="entry name" value="Syntaxin Binding Protein 1, Chain A, domain 2"/>
    <property type="match status" value="1"/>
</dbReference>
<accession>A0A2I0T448</accession>
<comment type="similarity">
    <text evidence="1">Belongs to the STXBP/unc-18/SEC1 family.</text>
</comment>
<reference evidence="5" key="2">
    <citation type="submission" date="2017-12" db="EMBL/GenBank/DDBJ databases">
        <title>Genome sequence of the Bar-tailed Godwit (Limosa lapponica baueri).</title>
        <authorList>
            <person name="Lima N.C.B."/>
            <person name="Parody-Merino A.M."/>
            <person name="Battley P.F."/>
            <person name="Fidler A.E."/>
            <person name="Prosdocimi F."/>
        </authorList>
    </citation>
    <scope>NUCLEOTIDE SEQUENCE [LARGE SCALE GENOMIC DNA]</scope>
</reference>
<keyword evidence="2" id="KW-0813">Transport</keyword>
<dbReference type="SUPFAM" id="SSF56815">
    <property type="entry name" value="Sec1/munc18-like (SM) proteins"/>
    <property type="match status" value="1"/>
</dbReference>
<dbReference type="Pfam" id="PF00995">
    <property type="entry name" value="Sec1"/>
    <property type="match status" value="1"/>
</dbReference>
<dbReference type="FunFam" id="3.90.830.10:FF:000001">
    <property type="entry name" value="syntaxin-binding protein 1 isoform X2"/>
    <property type="match status" value="1"/>
</dbReference>
<dbReference type="InterPro" id="IPR036045">
    <property type="entry name" value="Sec1-like_sf"/>
</dbReference>
<dbReference type="InterPro" id="IPR001619">
    <property type="entry name" value="Sec1-like"/>
</dbReference>
<dbReference type="Gene3D" id="1.25.40.60">
    <property type="match status" value="1"/>
</dbReference>
<evidence type="ECO:0000256" key="2">
    <source>
        <dbReference type="ARBA" id="ARBA00022448"/>
    </source>
</evidence>
<keyword evidence="5" id="KW-1185">Reference proteome</keyword>
<dbReference type="OrthoDB" id="2228at2759"/>
<dbReference type="GO" id="GO:0016192">
    <property type="term" value="P:vesicle-mediated transport"/>
    <property type="evidence" value="ECO:0007669"/>
    <property type="project" value="InterPro"/>
</dbReference>
<reference evidence="5" key="1">
    <citation type="submission" date="2017-11" db="EMBL/GenBank/DDBJ databases">
        <authorList>
            <person name="Lima N.C."/>
            <person name="Parody-Merino A.M."/>
            <person name="Battley P.F."/>
            <person name="Fidler A.E."/>
            <person name="Prosdocimi F."/>
        </authorList>
    </citation>
    <scope>NUCLEOTIDE SEQUENCE [LARGE SCALE GENOMIC DNA]</scope>
</reference>
<dbReference type="GO" id="GO:0015031">
    <property type="term" value="P:protein transport"/>
    <property type="evidence" value="ECO:0007669"/>
    <property type="project" value="UniProtKB-KW"/>
</dbReference>
<proteinExistence type="inferred from homology"/>
<evidence type="ECO:0008006" key="6">
    <source>
        <dbReference type="Google" id="ProtNLM"/>
    </source>
</evidence>
<dbReference type="InterPro" id="IPR043154">
    <property type="entry name" value="Sec-1-like_dom1"/>
</dbReference>
<dbReference type="EMBL" id="KZ520054">
    <property type="protein sequence ID" value="PKU28570.1"/>
    <property type="molecule type" value="Genomic_DNA"/>
</dbReference>
<evidence type="ECO:0000313" key="4">
    <source>
        <dbReference type="EMBL" id="PKU28570.1"/>
    </source>
</evidence>
<dbReference type="PANTHER" id="PTHR11679">
    <property type="entry name" value="VESICLE PROTEIN SORTING-ASSOCIATED"/>
    <property type="match status" value="1"/>
</dbReference>
<evidence type="ECO:0000256" key="3">
    <source>
        <dbReference type="ARBA" id="ARBA00022927"/>
    </source>
</evidence>
<dbReference type="Gene3D" id="3.40.50.2060">
    <property type="match status" value="1"/>
</dbReference>
<organism evidence="4 5">
    <name type="scientific">Limosa lapponica baueri</name>
    <dbReference type="NCBI Taxonomy" id="1758121"/>
    <lineage>
        <taxon>Eukaryota</taxon>
        <taxon>Metazoa</taxon>
        <taxon>Chordata</taxon>
        <taxon>Craniata</taxon>
        <taxon>Vertebrata</taxon>
        <taxon>Euteleostomi</taxon>
        <taxon>Archelosauria</taxon>
        <taxon>Archosauria</taxon>
        <taxon>Dinosauria</taxon>
        <taxon>Saurischia</taxon>
        <taxon>Theropoda</taxon>
        <taxon>Coelurosauria</taxon>
        <taxon>Aves</taxon>
        <taxon>Neognathae</taxon>
        <taxon>Neoaves</taxon>
        <taxon>Charadriiformes</taxon>
        <taxon>Scolopacidae</taxon>
        <taxon>Limosa</taxon>
    </lineage>
</organism>
<evidence type="ECO:0000313" key="5">
    <source>
        <dbReference type="Proteomes" id="UP000233556"/>
    </source>
</evidence>
<dbReference type="AlphaFoldDB" id="A0A2I0T448"/>
<dbReference type="Proteomes" id="UP000233556">
    <property type="component" value="Unassembled WGS sequence"/>
</dbReference>
<dbReference type="InterPro" id="IPR043127">
    <property type="entry name" value="Sec-1-like_dom3a"/>
</dbReference>
<gene>
    <name evidence="4" type="ORF">llap_21126</name>
</gene>
<dbReference type="FunFam" id="1.25.40.60:FF:000001">
    <property type="entry name" value="syntaxin-binding protein 1 isoform X2"/>
    <property type="match status" value="1"/>
</dbReference>
<name>A0A2I0T448_LIMLA</name>
<sequence length="428" mass="48660">MAECPWGIQQPHVAECRWGIQQPHIAECPWGIQQPHVAERPWGIQQPRMAKCPWGIQQPHITECPWGIQQPRTAECPWGIQQPHVAECPWVVEDINKRREPLPSLEAVYLITPSEKLLILDRGFDPASPVLHELTFQAMSYDLLPIENDVYKYETSGIGEARIKEVLLDEDDDLWVTLRHKHIAEVSQEVTRSLKEFSSSKRMNTGDKTTMRDLSQMLKKMPQYQKELSKYSTHLHLAEDCMKHYQGTVDKLCRVEQDLAMGTDAEGEKIKDPMRAIVPILLDGNVSTYDKIRIILLYIFLKNGITEENLNKLIQHAQIPAEDSEIITNMAHLGVPIITDSTLRRRSKPERKERISEQTYQLSRWTPVIKDIMEVSQRGQGQGTEEGTSALPRRGPAESWLLPAQTLAPLPDTCPPGCLLPASATRLG</sequence>
<evidence type="ECO:0000256" key="1">
    <source>
        <dbReference type="ARBA" id="ARBA00009884"/>
    </source>
</evidence>
<protein>
    <recommendedName>
        <fullName evidence="6">Syntaxin-binding protein 1</fullName>
    </recommendedName>
</protein>
<keyword evidence="3" id="KW-0653">Protein transport</keyword>